<dbReference type="InterPro" id="IPR007175">
    <property type="entry name" value="Rpr2/Snm1/Rpp21"/>
</dbReference>
<evidence type="ECO:0000256" key="1">
    <source>
        <dbReference type="SAM" id="MobiDB-lite"/>
    </source>
</evidence>
<comment type="caution">
    <text evidence="2">The sequence shown here is derived from an EMBL/GenBank/DDBJ whole genome shotgun (WGS) entry which is preliminary data.</text>
</comment>
<protein>
    <submittedName>
        <fullName evidence="2">Uncharacterized protein</fullName>
    </submittedName>
</protein>
<feature type="compositionally biased region" description="Low complexity" evidence="1">
    <location>
        <begin position="317"/>
        <end position="333"/>
    </location>
</feature>
<dbReference type="PANTHER" id="PTHR36072">
    <property type="entry name" value="OS01G0541600 PROTEIN"/>
    <property type="match status" value="1"/>
</dbReference>
<dbReference type="GO" id="GO:0006396">
    <property type="term" value="P:RNA processing"/>
    <property type="evidence" value="ECO:0007669"/>
    <property type="project" value="InterPro"/>
</dbReference>
<proteinExistence type="predicted"/>
<dbReference type="PANTHER" id="PTHR36072:SF2">
    <property type="entry name" value="OS01G0531000 PROTEIN"/>
    <property type="match status" value="1"/>
</dbReference>
<sequence>MQRRTDAAGNATHPPGSARSRTAYRGHLQWRDHRKLQTLKTRRSDRSHGIDAQSRSDRSRPSLKPHDNLDPFLSPPAVVVQGASVSARFRLTLLLQICSFNMASSSVKGANHHMRQGTTLREEKAGITQVDMSCILKTQHLQRLAAWASQEARISPLAALLGQKLASEAEASSIPLDSSIFLCERCETVLQPGTNCTIRIVKVANKKRRRSEKSRRPCQNKVTYTCHFCSHQNQTWGTAKGQVHALVASRQVQTPKPDSCNSISHSKDKYSKGIMISKELQHDAGRQNPSNPEAQSEPKSSTPERKVAESQCSVTPSIKLASKSSKKSNSGCSRPDKVRSNSAGDDASGKMIGTGSRKQQRRRSMSLRKMVENDFKEKNVTNLAIPFHL</sequence>
<dbReference type="Gene3D" id="6.20.50.20">
    <property type="match status" value="1"/>
</dbReference>
<feature type="region of interest" description="Disordered" evidence="1">
    <location>
        <begin position="282"/>
        <end position="365"/>
    </location>
</feature>
<dbReference type="Proteomes" id="UP000734854">
    <property type="component" value="Unassembled WGS sequence"/>
</dbReference>
<dbReference type="Pfam" id="PF04032">
    <property type="entry name" value="Rpr2"/>
    <property type="match status" value="1"/>
</dbReference>
<feature type="compositionally biased region" description="Basic and acidic residues" evidence="1">
    <location>
        <begin position="42"/>
        <end position="69"/>
    </location>
</feature>
<reference evidence="2 3" key="1">
    <citation type="submission" date="2020-08" db="EMBL/GenBank/DDBJ databases">
        <title>Plant Genome Project.</title>
        <authorList>
            <person name="Zhang R.-G."/>
        </authorList>
    </citation>
    <scope>NUCLEOTIDE SEQUENCE [LARGE SCALE GENOMIC DNA]</scope>
    <source>
        <tissue evidence="2">Rhizome</tissue>
    </source>
</reference>
<organism evidence="2 3">
    <name type="scientific">Zingiber officinale</name>
    <name type="common">Ginger</name>
    <name type="synonym">Amomum zingiber</name>
    <dbReference type="NCBI Taxonomy" id="94328"/>
    <lineage>
        <taxon>Eukaryota</taxon>
        <taxon>Viridiplantae</taxon>
        <taxon>Streptophyta</taxon>
        <taxon>Embryophyta</taxon>
        <taxon>Tracheophyta</taxon>
        <taxon>Spermatophyta</taxon>
        <taxon>Magnoliopsida</taxon>
        <taxon>Liliopsida</taxon>
        <taxon>Zingiberales</taxon>
        <taxon>Zingiberaceae</taxon>
        <taxon>Zingiber</taxon>
    </lineage>
</organism>
<feature type="compositionally biased region" description="Polar residues" evidence="1">
    <location>
        <begin position="287"/>
        <end position="301"/>
    </location>
</feature>
<feature type="region of interest" description="Disordered" evidence="1">
    <location>
        <begin position="1"/>
        <end position="73"/>
    </location>
</feature>
<gene>
    <name evidence="2" type="ORF">ZIOFF_046314</name>
</gene>
<accession>A0A8J5L228</accession>
<evidence type="ECO:0000313" key="2">
    <source>
        <dbReference type="EMBL" id="KAG6498401.1"/>
    </source>
</evidence>
<dbReference type="EMBL" id="JACMSC010000012">
    <property type="protein sequence ID" value="KAG6498401.1"/>
    <property type="molecule type" value="Genomic_DNA"/>
</dbReference>
<keyword evidence="3" id="KW-1185">Reference proteome</keyword>
<name>A0A8J5L228_ZINOF</name>
<feature type="compositionally biased region" description="Basic residues" evidence="1">
    <location>
        <begin position="32"/>
        <end position="41"/>
    </location>
</feature>
<evidence type="ECO:0000313" key="3">
    <source>
        <dbReference type="Proteomes" id="UP000734854"/>
    </source>
</evidence>
<dbReference type="AlphaFoldDB" id="A0A8J5L228"/>